<protein>
    <submittedName>
        <fullName evidence="1">Uncharacterized protein</fullName>
    </submittedName>
</protein>
<comment type="caution">
    <text evidence="1">The sequence shown here is derived from an EMBL/GenBank/DDBJ whole genome shotgun (WGS) entry which is preliminary data.</text>
</comment>
<gene>
    <name evidence="1" type="ORF">QO002_005179</name>
</gene>
<dbReference type="EMBL" id="JAUSVF010000003">
    <property type="protein sequence ID" value="MDQ0322973.1"/>
    <property type="molecule type" value="Genomic_DNA"/>
</dbReference>
<dbReference type="Proteomes" id="UP001230207">
    <property type="component" value="Unassembled WGS sequence"/>
</dbReference>
<evidence type="ECO:0000313" key="1">
    <source>
        <dbReference type="EMBL" id="MDQ0322973.1"/>
    </source>
</evidence>
<organism evidence="1 2">
    <name type="scientific">Pararhizobium capsulatum DSM 1112</name>
    <dbReference type="NCBI Taxonomy" id="1121113"/>
    <lineage>
        <taxon>Bacteria</taxon>
        <taxon>Pseudomonadati</taxon>
        <taxon>Pseudomonadota</taxon>
        <taxon>Alphaproteobacteria</taxon>
        <taxon>Hyphomicrobiales</taxon>
        <taxon>Rhizobiaceae</taxon>
        <taxon>Rhizobium/Agrobacterium group</taxon>
        <taxon>Pararhizobium</taxon>
    </lineage>
</organism>
<name>A0ABU0BYD4_9HYPH</name>
<accession>A0ABU0BYD4</accession>
<evidence type="ECO:0000313" key="2">
    <source>
        <dbReference type="Proteomes" id="UP001230207"/>
    </source>
</evidence>
<keyword evidence="2" id="KW-1185">Reference proteome</keyword>
<sequence length="108" mass="12407">MKCEGHTTSRGEQLRQWDWQEAAICISYTRYDHFLTIWKTFNLHLSYAKAPLLAGPRCVFSTPRGLGDYGPPAAMRPREHMDVLKQDSTRLQIRIIVEYAPCRPASAL</sequence>
<proteinExistence type="predicted"/>
<reference evidence="1 2" key="1">
    <citation type="submission" date="2023-07" db="EMBL/GenBank/DDBJ databases">
        <title>Genomic Encyclopedia of Type Strains, Phase IV (KMG-IV): sequencing the most valuable type-strain genomes for metagenomic binning, comparative biology and taxonomic classification.</title>
        <authorList>
            <person name="Goeker M."/>
        </authorList>
    </citation>
    <scope>NUCLEOTIDE SEQUENCE [LARGE SCALE GENOMIC DNA]</scope>
    <source>
        <strain evidence="1 2">DSM 1112</strain>
    </source>
</reference>